<keyword evidence="4" id="KW-0914">Notch signaling pathway</keyword>
<feature type="transmembrane region" description="Helical" evidence="7">
    <location>
        <begin position="111"/>
        <end position="130"/>
    </location>
</feature>
<feature type="transmembrane region" description="Helical" evidence="7">
    <location>
        <begin position="187"/>
        <end position="207"/>
    </location>
</feature>
<name>A0A3M7QTM3_BRAPC</name>
<accession>A0A3M7QTM3</accession>
<proteinExistence type="inferred from homology"/>
<dbReference type="Pfam" id="PF06105">
    <property type="entry name" value="Aph-1"/>
    <property type="match status" value="1"/>
</dbReference>
<evidence type="ECO:0000256" key="6">
    <source>
        <dbReference type="ARBA" id="ARBA00023136"/>
    </source>
</evidence>
<sequence length="248" mass="28033">MALIEFFGCLFLAFGPPTAMFAITIAKDPIRVIILMTSSFFWLISLLISALVWFALVPLRNKLLFALVFSVFTQEVFRYLFYLFIKKAQKGLEKVQKNIHHKDRTDFDGRVISYVSGLGFGIISGAFSLVNVLGDMTGPGTVGIYGDSQYFFLVSAMLSLCFILLHTCWSIIMYLSLTIYPKKSVKLWSCLFLVVFSHLFVSCLSLANDSKREKSYVYTVLLSYIVLILNVVVSVVIVRKTYKQKLGA</sequence>
<feature type="transmembrane region" description="Helical" evidence="7">
    <location>
        <begin position="63"/>
        <end position="85"/>
    </location>
</feature>
<organism evidence="8 9">
    <name type="scientific">Brachionus plicatilis</name>
    <name type="common">Marine rotifer</name>
    <name type="synonym">Brachionus muelleri</name>
    <dbReference type="NCBI Taxonomy" id="10195"/>
    <lineage>
        <taxon>Eukaryota</taxon>
        <taxon>Metazoa</taxon>
        <taxon>Spiralia</taxon>
        <taxon>Gnathifera</taxon>
        <taxon>Rotifera</taxon>
        <taxon>Eurotatoria</taxon>
        <taxon>Monogononta</taxon>
        <taxon>Pseudotrocha</taxon>
        <taxon>Ploima</taxon>
        <taxon>Brachionidae</taxon>
        <taxon>Brachionus</taxon>
    </lineage>
</organism>
<keyword evidence="9" id="KW-1185">Reference proteome</keyword>
<evidence type="ECO:0000256" key="1">
    <source>
        <dbReference type="ARBA" id="ARBA00004141"/>
    </source>
</evidence>
<feature type="transmembrane region" description="Helical" evidence="7">
    <location>
        <begin position="219"/>
        <end position="238"/>
    </location>
</feature>
<keyword evidence="5 7" id="KW-1133">Transmembrane helix</keyword>
<feature type="transmembrane region" description="Helical" evidence="7">
    <location>
        <begin position="33"/>
        <end position="57"/>
    </location>
</feature>
<dbReference type="EMBL" id="REGN01005195">
    <property type="protein sequence ID" value="RNA14411.1"/>
    <property type="molecule type" value="Genomic_DNA"/>
</dbReference>
<evidence type="ECO:0000256" key="3">
    <source>
        <dbReference type="ARBA" id="ARBA00022692"/>
    </source>
</evidence>
<dbReference type="GO" id="GO:0016485">
    <property type="term" value="P:protein processing"/>
    <property type="evidence" value="ECO:0007669"/>
    <property type="project" value="InterPro"/>
</dbReference>
<dbReference type="STRING" id="10195.A0A3M7QTM3"/>
<keyword evidence="3 7" id="KW-0812">Transmembrane</keyword>
<dbReference type="GO" id="GO:0016020">
    <property type="term" value="C:membrane"/>
    <property type="evidence" value="ECO:0007669"/>
    <property type="project" value="UniProtKB-SubCell"/>
</dbReference>
<evidence type="ECO:0000256" key="4">
    <source>
        <dbReference type="ARBA" id="ARBA00022976"/>
    </source>
</evidence>
<dbReference type="GO" id="GO:0007219">
    <property type="term" value="P:Notch signaling pathway"/>
    <property type="evidence" value="ECO:0007669"/>
    <property type="project" value="UniProtKB-KW"/>
</dbReference>
<evidence type="ECO:0000256" key="7">
    <source>
        <dbReference type="SAM" id="Phobius"/>
    </source>
</evidence>
<evidence type="ECO:0000256" key="5">
    <source>
        <dbReference type="ARBA" id="ARBA00022989"/>
    </source>
</evidence>
<comment type="subcellular location">
    <subcellularLocation>
        <location evidence="1">Membrane</location>
        <topology evidence="1">Multi-pass membrane protein</topology>
    </subcellularLocation>
</comment>
<keyword evidence="6 7" id="KW-0472">Membrane</keyword>
<evidence type="ECO:0000256" key="2">
    <source>
        <dbReference type="ARBA" id="ARBA00005577"/>
    </source>
</evidence>
<protein>
    <submittedName>
        <fullName evidence="8">Gamma-secretase subunit Aph-1</fullName>
    </submittedName>
</protein>
<dbReference type="PANTHER" id="PTHR12889">
    <property type="entry name" value="GAMMA-SECRETASE SUBUNIT APH-1"/>
    <property type="match status" value="1"/>
</dbReference>
<dbReference type="InterPro" id="IPR009294">
    <property type="entry name" value="Aph-1"/>
</dbReference>
<feature type="transmembrane region" description="Helical" evidence="7">
    <location>
        <begin position="150"/>
        <end position="175"/>
    </location>
</feature>
<evidence type="ECO:0000313" key="8">
    <source>
        <dbReference type="EMBL" id="RNA14411.1"/>
    </source>
</evidence>
<dbReference type="Proteomes" id="UP000276133">
    <property type="component" value="Unassembled WGS sequence"/>
</dbReference>
<evidence type="ECO:0000313" key="9">
    <source>
        <dbReference type="Proteomes" id="UP000276133"/>
    </source>
</evidence>
<gene>
    <name evidence="8" type="ORF">BpHYR1_028565</name>
</gene>
<reference evidence="8 9" key="1">
    <citation type="journal article" date="2018" name="Sci. Rep.">
        <title>Genomic signatures of local adaptation to the degree of environmental predictability in rotifers.</title>
        <authorList>
            <person name="Franch-Gras L."/>
            <person name="Hahn C."/>
            <person name="Garcia-Roger E.M."/>
            <person name="Carmona M.J."/>
            <person name="Serra M."/>
            <person name="Gomez A."/>
        </authorList>
    </citation>
    <scope>NUCLEOTIDE SEQUENCE [LARGE SCALE GENOMIC DNA]</scope>
    <source>
        <strain evidence="8">HYR1</strain>
    </source>
</reference>
<comment type="similarity">
    <text evidence="2">Belongs to the APH-1 family.</text>
</comment>
<dbReference type="AlphaFoldDB" id="A0A3M7QTM3"/>
<comment type="caution">
    <text evidence="8">The sequence shown here is derived from an EMBL/GenBank/DDBJ whole genome shotgun (WGS) entry which is preliminary data.</text>
</comment>
<dbReference type="OrthoDB" id="6507463at2759"/>
<feature type="transmembrane region" description="Helical" evidence="7">
    <location>
        <begin position="6"/>
        <end position="26"/>
    </location>
</feature>